<reference evidence="1 2" key="1">
    <citation type="submission" date="2016-10" db="EMBL/GenBank/DDBJ databases">
        <authorList>
            <person name="de Groot N.N."/>
        </authorList>
    </citation>
    <scope>NUCLEOTIDE SEQUENCE [LARGE SCALE GENOMIC DNA]</scope>
    <source>
        <strain evidence="1 2">DSM 26880</strain>
    </source>
</reference>
<dbReference type="AlphaFoldDB" id="A0A1H3FL17"/>
<accession>A0A1H3FL17</accession>
<dbReference type="RefSeq" id="WP_177177796.1">
    <property type="nucleotide sequence ID" value="NZ_FNPF01000001.1"/>
</dbReference>
<dbReference type="Proteomes" id="UP000199286">
    <property type="component" value="Unassembled WGS sequence"/>
</dbReference>
<keyword evidence="2" id="KW-1185">Reference proteome</keyword>
<gene>
    <name evidence="1" type="ORF">SAMN05444340_101465</name>
</gene>
<name>A0A1H3FL17_9RHOB</name>
<dbReference type="STRING" id="321339.SAMN05444340_101465"/>
<proteinExistence type="predicted"/>
<organism evidence="1 2">
    <name type="scientific">Citreimonas salinaria</name>
    <dbReference type="NCBI Taxonomy" id="321339"/>
    <lineage>
        <taxon>Bacteria</taxon>
        <taxon>Pseudomonadati</taxon>
        <taxon>Pseudomonadota</taxon>
        <taxon>Alphaproteobacteria</taxon>
        <taxon>Rhodobacterales</taxon>
        <taxon>Roseobacteraceae</taxon>
        <taxon>Citreimonas</taxon>
    </lineage>
</organism>
<sequence>MWPHPIPEKVPADAALSDAIEELAGKLAVRRIEPEALAPDIAAFAETHGGDAATMGLVFEGVFDRLSRRRTRIIDGIAEFSTSQIGVAAQIEAARQDMVVEMEKDDPDFDKVDDLEEQIDWDQTIYSDRQQSITYLCETPTLLEKRIYAIAQLLQAEIDEGGSLPFQLGIGDGRVARVVGVEKLPVRPLAFGDVCDRVA</sequence>
<protein>
    <submittedName>
        <fullName evidence="1">Uncharacterized protein</fullName>
    </submittedName>
</protein>
<dbReference type="EMBL" id="FNPF01000001">
    <property type="protein sequence ID" value="SDX90809.1"/>
    <property type="molecule type" value="Genomic_DNA"/>
</dbReference>
<evidence type="ECO:0000313" key="1">
    <source>
        <dbReference type="EMBL" id="SDX90809.1"/>
    </source>
</evidence>
<evidence type="ECO:0000313" key="2">
    <source>
        <dbReference type="Proteomes" id="UP000199286"/>
    </source>
</evidence>